<comment type="caution">
    <text evidence="4">The sequence shown here is derived from an EMBL/GenBank/DDBJ whole genome shotgun (WGS) entry which is preliminary data.</text>
</comment>
<dbReference type="SUPFAM" id="SSF55811">
    <property type="entry name" value="Nudix"/>
    <property type="match status" value="1"/>
</dbReference>
<dbReference type="PROSITE" id="PS51462">
    <property type="entry name" value="NUDIX"/>
    <property type="match status" value="1"/>
</dbReference>
<sequence>MAAPHPRTAGRVRPKAVCVCRDGDRILVNAAVDRVKGERYYGPLGGEIEFGEYAADAVARELREEIGVAIEEVQLLGVLENVFTYEGTPGHEIVFVFDARLADPSLYARATLVGEESNGLTFVAQWLPLETFAPGGPPLYPDGLYALLHAGRRARRDA</sequence>
<comment type="cofactor">
    <cofactor evidence="1">
        <name>Mg(2+)</name>
        <dbReference type="ChEBI" id="CHEBI:18420"/>
    </cofactor>
</comment>
<reference evidence="4" key="1">
    <citation type="submission" date="2022-08" db="EMBL/GenBank/DDBJ databases">
        <title>Draft genome sequencing of Roseisolibacter agri AW1220.</title>
        <authorList>
            <person name="Tobiishi Y."/>
            <person name="Tonouchi A."/>
        </authorList>
    </citation>
    <scope>NUCLEOTIDE SEQUENCE</scope>
    <source>
        <strain evidence="4">AW1220</strain>
    </source>
</reference>
<evidence type="ECO:0000256" key="1">
    <source>
        <dbReference type="ARBA" id="ARBA00001946"/>
    </source>
</evidence>
<dbReference type="InterPro" id="IPR020084">
    <property type="entry name" value="NUDIX_hydrolase_CS"/>
</dbReference>
<protein>
    <submittedName>
        <fullName evidence="4">NUDIX hydrolase</fullName>
    </submittedName>
</protein>
<feature type="domain" description="Nudix hydrolase" evidence="3">
    <location>
        <begin position="10"/>
        <end position="150"/>
    </location>
</feature>
<dbReference type="PANTHER" id="PTHR43046:SF14">
    <property type="entry name" value="MUTT_NUDIX FAMILY PROTEIN"/>
    <property type="match status" value="1"/>
</dbReference>
<evidence type="ECO:0000259" key="3">
    <source>
        <dbReference type="PROSITE" id="PS51462"/>
    </source>
</evidence>
<dbReference type="InterPro" id="IPR000086">
    <property type="entry name" value="NUDIX_hydrolase_dom"/>
</dbReference>
<dbReference type="PANTHER" id="PTHR43046">
    <property type="entry name" value="GDP-MANNOSE MANNOSYL HYDROLASE"/>
    <property type="match status" value="1"/>
</dbReference>
<dbReference type="InterPro" id="IPR015797">
    <property type="entry name" value="NUDIX_hydrolase-like_dom_sf"/>
</dbReference>
<dbReference type="Pfam" id="PF00293">
    <property type="entry name" value="NUDIX"/>
    <property type="match status" value="1"/>
</dbReference>
<evidence type="ECO:0000313" key="4">
    <source>
        <dbReference type="EMBL" id="GLC28573.1"/>
    </source>
</evidence>
<keyword evidence="5" id="KW-1185">Reference proteome</keyword>
<gene>
    <name evidence="4" type="ORF">rosag_50860</name>
</gene>
<keyword evidence="2 4" id="KW-0378">Hydrolase</keyword>
<dbReference type="Proteomes" id="UP001161325">
    <property type="component" value="Unassembled WGS sequence"/>
</dbReference>
<dbReference type="Gene3D" id="3.90.79.10">
    <property type="entry name" value="Nucleoside Triphosphate Pyrophosphohydrolase"/>
    <property type="match status" value="1"/>
</dbReference>
<accession>A0AA37VD80</accession>
<dbReference type="CDD" id="cd04688">
    <property type="entry name" value="NUDIX_Hydrolase"/>
    <property type="match status" value="1"/>
</dbReference>
<proteinExistence type="predicted"/>
<name>A0AA37VD80_9BACT</name>
<dbReference type="EMBL" id="BRXS01000012">
    <property type="protein sequence ID" value="GLC28573.1"/>
    <property type="molecule type" value="Genomic_DNA"/>
</dbReference>
<dbReference type="AlphaFoldDB" id="A0AA37VD80"/>
<dbReference type="PROSITE" id="PS00893">
    <property type="entry name" value="NUDIX_BOX"/>
    <property type="match status" value="1"/>
</dbReference>
<organism evidence="4 5">
    <name type="scientific">Roseisolibacter agri</name>
    <dbReference type="NCBI Taxonomy" id="2014610"/>
    <lineage>
        <taxon>Bacteria</taxon>
        <taxon>Pseudomonadati</taxon>
        <taxon>Gemmatimonadota</taxon>
        <taxon>Gemmatimonadia</taxon>
        <taxon>Gemmatimonadales</taxon>
        <taxon>Gemmatimonadaceae</taxon>
        <taxon>Roseisolibacter</taxon>
    </lineage>
</organism>
<evidence type="ECO:0000313" key="5">
    <source>
        <dbReference type="Proteomes" id="UP001161325"/>
    </source>
</evidence>
<dbReference type="GO" id="GO:0016787">
    <property type="term" value="F:hydrolase activity"/>
    <property type="evidence" value="ECO:0007669"/>
    <property type="project" value="UniProtKB-KW"/>
</dbReference>
<evidence type="ECO:0000256" key="2">
    <source>
        <dbReference type="ARBA" id="ARBA00022801"/>
    </source>
</evidence>